<accession>A0A917UQA9</accession>
<dbReference type="EMBL" id="BMOE01000005">
    <property type="protein sequence ID" value="GGJ75058.1"/>
    <property type="molecule type" value="Genomic_DNA"/>
</dbReference>
<organism evidence="2 3">
    <name type="scientific">Deinococcus aquiradiocola</name>
    <dbReference type="NCBI Taxonomy" id="393059"/>
    <lineage>
        <taxon>Bacteria</taxon>
        <taxon>Thermotogati</taxon>
        <taxon>Deinococcota</taxon>
        <taxon>Deinococci</taxon>
        <taxon>Deinococcales</taxon>
        <taxon>Deinococcaceae</taxon>
        <taxon>Deinococcus</taxon>
    </lineage>
</organism>
<proteinExistence type="predicted"/>
<keyword evidence="1" id="KW-0732">Signal</keyword>
<protein>
    <submittedName>
        <fullName evidence="2">Uncharacterized protein</fullName>
    </submittedName>
</protein>
<dbReference type="AlphaFoldDB" id="A0A917UQA9"/>
<dbReference type="RefSeq" id="WP_188962790.1">
    <property type="nucleotide sequence ID" value="NZ_BMOE01000005.1"/>
</dbReference>
<name>A0A917UQA9_9DEIO</name>
<evidence type="ECO:0000256" key="1">
    <source>
        <dbReference type="SAM" id="SignalP"/>
    </source>
</evidence>
<keyword evidence="3" id="KW-1185">Reference proteome</keyword>
<comment type="caution">
    <text evidence="2">The sequence shown here is derived from an EMBL/GenBank/DDBJ whole genome shotgun (WGS) entry which is preliminary data.</text>
</comment>
<dbReference type="Proteomes" id="UP000635726">
    <property type="component" value="Unassembled WGS sequence"/>
</dbReference>
<sequence length="186" mass="19575">MRRSPAALLPLLCFLAVPAGADSYFPNTTGLSWRYSNGEVQSAGKPRVLRGVSVIPVGHSVYGKLVSEDYLEYTAAGVFLRGVQSGGRLNWYSPPLQVYPAAPLVPGQVWTSVTSGGLKLSGRVVGTQALRTQSGSYNAFVVRSEVTAGGTGPGVQASSTQYAYFVPGLGVVRYQTADGSTVDLLK</sequence>
<feature type="signal peptide" evidence="1">
    <location>
        <begin position="1"/>
        <end position="21"/>
    </location>
</feature>
<reference evidence="2" key="1">
    <citation type="journal article" date="2014" name="Int. J. Syst. Evol. Microbiol.">
        <title>Complete genome sequence of Corynebacterium casei LMG S-19264T (=DSM 44701T), isolated from a smear-ripened cheese.</title>
        <authorList>
            <consortium name="US DOE Joint Genome Institute (JGI-PGF)"/>
            <person name="Walter F."/>
            <person name="Albersmeier A."/>
            <person name="Kalinowski J."/>
            <person name="Ruckert C."/>
        </authorList>
    </citation>
    <scope>NUCLEOTIDE SEQUENCE</scope>
    <source>
        <strain evidence="2">JCM 14371</strain>
    </source>
</reference>
<feature type="chain" id="PRO_5038008052" evidence="1">
    <location>
        <begin position="22"/>
        <end position="186"/>
    </location>
</feature>
<evidence type="ECO:0000313" key="3">
    <source>
        <dbReference type="Proteomes" id="UP000635726"/>
    </source>
</evidence>
<gene>
    <name evidence="2" type="ORF">GCM10008939_19210</name>
</gene>
<dbReference type="Gene3D" id="2.40.360.20">
    <property type="match status" value="1"/>
</dbReference>
<evidence type="ECO:0000313" key="2">
    <source>
        <dbReference type="EMBL" id="GGJ75058.1"/>
    </source>
</evidence>
<reference evidence="2" key="2">
    <citation type="submission" date="2020-09" db="EMBL/GenBank/DDBJ databases">
        <authorList>
            <person name="Sun Q."/>
            <person name="Ohkuma M."/>
        </authorList>
    </citation>
    <scope>NUCLEOTIDE SEQUENCE</scope>
    <source>
        <strain evidence="2">JCM 14371</strain>
    </source>
</reference>